<protein>
    <submittedName>
        <fullName evidence="7">Acetolactate synthase isozyme 2 large subunit</fullName>
        <ecNumber evidence="7">2.2.1.6</ecNumber>
    </submittedName>
</protein>
<dbReference type="Pfam" id="PF02776">
    <property type="entry name" value="TPP_enzyme_N"/>
    <property type="match status" value="1"/>
</dbReference>
<dbReference type="PANTHER" id="PTHR18968:SF120">
    <property type="entry name" value="ACETOLACTATE SYNTHASE LARGE SUBUNIT"/>
    <property type="match status" value="1"/>
</dbReference>
<dbReference type="NCBIfam" id="NF006052">
    <property type="entry name" value="PRK08199.1"/>
    <property type="match status" value="1"/>
</dbReference>
<dbReference type="SUPFAM" id="SSF52467">
    <property type="entry name" value="DHS-like NAD/FAD-binding domain"/>
    <property type="match status" value="1"/>
</dbReference>
<name>A0A5B8RCU6_9ZZZZ</name>
<dbReference type="PROSITE" id="PS00187">
    <property type="entry name" value="TPP_ENZYMES"/>
    <property type="match status" value="1"/>
</dbReference>
<dbReference type="Gene3D" id="3.40.50.970">
    <property type="match status" value="2"/>
</dbReference>
<dbReference type="AlphaFoldDB" id="A0A5B8RCU6"/>
<feature type="domain" description="Thiamine pyrophosphate enzyme N-terminal TPP-binding" evidence="6">
    <location>
        <begin position="8"/>
        <end position="122"/>
    </location>
</feature>
<evidence type="ECO:0000313" key="7">
    <source>
        <dbReference type="EMBL" id="QEA05314.1"/>
    </source>
</evidence>
<dbReference type="SUPFAM" id="SSF52518">
    <property type="entry name" value="Thiamin diphosphate-binding fold (THDP-binding)"/>
    <property type="match status" value="2"/>
</dbReference>
<comment type="similarity">
    <text evidence="1 3">Belongs to the TPP enzyme family.</text>
</comment>
<dbReference type="EMBL" id="MN079099">
    <property type="protein sequence ID" value="QEA05314.1"/>
    <property type="molecule type" value="Genomic_DNA"/>
</dbReference>
<dbReference type="GO" id="GO:0003984">
    <property type="term" value="F:acetolactate synthase activity"/>
    <property type="evidence" value="ECO:0007669"/>
    <property type="project" value="UniProtKB-EC"/>
</dbReference>
<evidence type="ECO:0000259" key="5">
    <source>
        <dbReference type="Pfam" id="PF02775"/>
    </source>
</evidence>
<dbReference type="GO" id="GO:0050660">
    <property type="term" value="F:flavin adenine dinucleotide binding"/>
    <property type="evidence" value="ECO:0007669"/>
    <property type="project" value="TreeGrafter"/>
</dbReference>
<dbReference type="InterPro" id="IPR000399">
    <property type="entry name" value="TPP-bd_CS"/>
</dbReference>
<evidence type="ECO:0000256" key="1">
    <source>
        <dbReference type="ARBA" id="ARBA00007812"/>
    </source>
</evidence>
<gene>
    <name evidence="7" type="primary">ilvG</name>
    <name evidence="7" type="ORF">KBTEX_01634</name>
</gene>
<evidence type="ECO:0000259" key="6">
    <source>
        <dbReference type="Pfam" id="PF02776"/>
    </source>
</evidence>
<dbReference type="Pfam" id="PF02775">
    <property type="entry name" value="TPP_enzyme_C"/>
    <property type="match status" value="1"/>
</dbReference>
<dbReference type="GO" id="GO:0030976">
    <property type="term" value="F:thiamine pyrophosphate binding"/>
    <property type="evidence" value="ECO:0007669"/>
    <property type="project" value="InterPro"/>
</dbReference>
<dbReference type="InterPro" id="IPR012000">
    <property type="entry name" value="Thiamin_PyroP_enz_cen_dom"/>
</dbReference>
<evidence type="ECO:0000259" key="4">
    <source>
        <dbReference type="Pfam" id="PF00205"/>
    </source>
</evidence>
<dbReference type="InterPro" id="IPR029035">
    <property type="entry name" value="DHS-like_NAD/FAD-binding_dom"/>
</dbReference>
<dbReference type="CDD" id="cd00568">
    <property type="entry name" value="TPP_enzymes"/>
    <property type="match status" value="1"/>
</dbReference>
<evidence type="ECO:0000256" key="2">
    <source>
        <dbReference type="ARBA" id="ARBA00023052"/>
    </source>
</evidence>
<dbReference type="GO" id="GO:0009099">
    <property type="term" value="P:L-valine biosynthetic process"/>
    <property type="evidence" value="ECO:0007669"/>
    <property type="project" value="TreeGrafter"/>
</dbReference>
<dbReference type="FunFam" id="3.40.50.970:FF:000007">
    <property type="entry name" value="Acetolactate synthase"/>
    <property type="match status" value="1"/>
</dbReference>
<dbReference type="GO" id="GO:0000287">
    <property type="term" value="F:magnesium ion binding"/>
    <property type="evidence" value="ECO:0007669"/>
    <property type="project" value="InterPro"/>
</dbReference>
<dbReference type="InterPro" id="IPR012001">
    <property type="entry name" value="Thiamin_PyroP_enz_TPP-bd_dom"/>
</dbReference>
<keyword evidence="7" id="KW-0808">Transferase</keyword>
<accession>A0A5B8RCU6</accession>
<dbReference type="CDD" id="cd07035">
    <property type="entry name" value="TPP_PYR_POX_like"/>
    <property type="match status" value="1"/>
</dbReference>
<dbReference type="PANTHER" id="PTHR18968">
    <property type="entry name" value="THIAMINE PYROPHOSPHATE ENZYMES"/>
    <property type="match status" value="1"/>
</dbReference>
<feature type="domain" description="Thiamine pyrophosphate enzyme central" evidence="4">
    <location>
        <begin position="195"/>
        <end position="329"/>
    </location>
</feature>
<dbReference type="InterPro" id="IPR029061">
    <property type="entry name" value="THDP-binding"/>
</dbReference>
<dbReference type="InterPro" id="IPR045229">
    <property type="entry name" value="TPP_enz"/>
</dbReference>
<dbReference type="EC" id="2.2.1.6" evidence="7"/>
<sequence length="564" mass="60869">MGEVTRRNGGQVLVDALRIHGTDTVFCVPGESFLPVLDALHGVRDEVRLVVCRQEGGAAHMAEAYGKLTGRPGICFATRGPGASNASIGVHTAAQDSTPMVLFIGQVGTEALEREAWQEVDFRRMFGGMAKWATQIERADRVPEVVARAFQTAVSGRPGPVVVALPEDVLFDEVEVADTRRYSPVQAHPGTADLDRLRALLADAERPFVLLGGGGWDAGACERIRAFIEAADLPVGCTFRRQDLLDNHHPNYVGDIGLGINPDLAHRIREADLVLAIGPRLGETTTSGYTLIESPTPRQTLVHVHADPEELGRVYQAELMINAGMREFAEVAERAVPPGAGGRWAAWTEAAREDYRREIRHAAMPGPLDLGEVMAHLRETLPRDTIVTNGAGNYTLWVHRFYRYGGFRTQLAPTSGAMGYGVPAALAAKLVHPEREAVCFAGDGCFLMNGQELATAVQYGLDVLFIVINNGMYGSIRMHQEKRYPGHVHGTALANPDFVALANAYGVHAEAVAQTDAFAAALERARAVEGPALLELRIDAEAITPRTTLSALRDRAMASRSGGA</sequence>
<proteinExistence type="inferred from homology"/>
<reference evidence="7" key="1">
    <citation type="submission" date="2019-06" db="EMBL/GenBank/DDBJ databases">
        <authorList>
            <person name="Murdoch R.W."/>
            <person name="Fathepure B."/>
        </authorList>
    </citation>
    <scope>NUCLEOTIDE SEQUENCE</scope>
</reference>
<dbReference type="Pfam" id="PF00205">
    <property type="entry name" value="TPP_enzyme_M"/>
    <property type="match status" value="1"/>
</dbReference>
<dbReference type="InterPro" id="IPR011766">
    <property type="entry name" value="TPP_enzyme_TPP-bd"/>
</dbReference>
<feature type="domain" description="Thiamine pyrophosphate enzyme TPP-binding" evidence="5">
    <location>
        <begin position="390"/>
        <end position="535"/>
    </location>
</feature>
<dbReference type="Gene3D" id="3.40.50.1220">
    <property type="entry name" value="TPP-binding domain"/>
    <property type="match status" value="1"/>
</dbReference>
<evidence type="ECO:0000256" key="3">
    <source>
        <dbReference type="RuleBase" id="RU362132"/>
    </source>
</evidence>
<keyword evidence="2 3" id="KW-0786">Thiamine pyrophosphate</keyword>
<dbReference type="GO" id="GO:0009097">
    <property type="term" value="P:isoleucine biosynthetic process"/>
    <property type="evidence" value="ECO:0007669"/>
    <property type="project" value="TreeGrafter"/>
</dbReference>
<organism evidence="7">
    <name type="scientific">uncultured organism</name>
    <dbReference type="NCBI Taxonomy" id="155900"/>
    <lineage>
        <taxon>unclassified sequences</taxon>
        <taxon>environmental samples</taxon>
    </lineage>
</organism>